<keyword evidence="1" id="KW-0479">Metal-binding</keyword>
<evidence type="ECO:0000313" key="4">
    <source>
        <dbReference type="EMBL" id="KJB67532.1"/>
    </source>
</evidence>
<evidence type="ECO:0000256" key="1">
    <source>
        <dbReference type="PROSITE-ProRule" id="PRU00175"/>
    </source>
</evidence>
<organism evidence="4 5">
    <name type="scientific">Gossypium raimondii</name>
    <name type="common">Peruvian cotton</name>
    <name type="synonym">Gossypium klotzschianum subsp. raimondii</name>
    <dbReference type="NCBI Taxonomy" id="29730"/>
    <lineage>
        <taxon>Eukaryota</taxon>
        <taxon>Viridiplantae</taxon>
        <taxon>Streptophyta</taxon>
        <taxon>Embryophyta</taxon>
        <taxon>Tracheophyta</taxon>
        <taxon>Spermatophyta</taxon>
        <taxon>Magnoliopsida</taxon>
        <taxon>eudicotyledons</taxon>
        <taxon>Gunneridae</taxon>
        <taxon>Pentapetalae</taxon>
        <taxon>rosids</taxon>
        <taxon>malvids</taxon>
        <taxon>Malvales</taxon>
        <taxon>Malvaceae</taxon>
        <taxon>Malvoideae</taxon>
        <taxon>Gossypium</taxon>
    </lineage>
</organism>
<keyword evidence="2" id="KW-0472">Membrane</keyword>
<keyword evidence="5" id="KW-1185">Reference proteome</keyword>
<dbReference type="OMA" id="WEETECC"/>
<dbReference type="Gramene" id="KJB67532">
    <property type="protein sequence ID" value="KJB67532"/>
    <property type="gene ID" value="B456_010G195900"/>
</dbReference>
<reference evidence="4 5" key="1">
    <citation type="journal article" date="2012" name="Nature">
        <title>Repeated polyploidization of Gossypium genomes and the evolution of spinnable cotton fibres.</title>
        <authorList>
            <person name="Paterson A.H."/>
            <person name="Wendel J.F."/>
            <person name="Gundlach H."/>
            <person name="Guo H."/>
            <person name="Jenkins J."/>
            <person name="Jin D."/>
            <person name="Llewellyn D."/>
            <person name="Showmaker K.C."/>
            <person name="Shu S."/>
            <person name="Udall J."/>
            <person name="Yoo M.J."/>
            <person name="Byers R."/>
            <person name="Chen W."/>
            <person name="Doron-Faigenboim A."/>
            <person name="Duke M.V."/>
            <person name="Gong L."/>
            <person name="Grimwood J."/>
            <person name="Grover C."/>
            <person name="Grupp K."/>
            <person name="Hu G."/>
            <person name="Lee T.H."/>
            <person name="Li J."/>
            <person name="Lin L."/>
            <person name="Liu T."/>
            <person name="Marler B.S."/>
            <person name="Page J.T."/>
            <person name="Roberts A.W."/>
            <person name="Romanel E."/>
            <person name="Sanders W.S."/>
            <person name="Szadkowski E."/>
            <person name="Tan X."/>
            <person name="Tang H."/>
            <person name="Xu C."/>
            <person name="Wang J."/>
            <person name="Wang Z."/>
            <person name="Zhang D."/>
            <person name="Zhang L."/>
            <person name="Ashrafi H."/>
            <person name="Bedon F."/>
            <person name="Bowers J.E."/>
            <person name="Brubaker C.L."/>
            <person name="Chee P.W."/>
            <person name="Das S."/>
            <person name="Gingle A.R."/>
            <person name="Haigler C.H."/>
            <person name="Harker D."/>
            <person name="Hoffmann L.V."/>
            <person name="Hovav R."/>
            <person name="Jones D.C."/>
            <person name="Lemke C."/>
            <person name="Mansoor S."/>
            <person name="ur Rahman M."/>
            <person name="Rainville L.N."/>
            <person name="Rambani A."/>
            <person name="Reddy U.K."/>
            <person name="Rong J.K."/>
            <person name="Saranga Y."/>
            <person name="Scheffler B.E."/>
            <person name="Scheffler J.A."/>
            <person name="Stelly D.M."/>
            <person name="Triplett B.A."/>
            <person name="Van Deynze A."/>
            <person name="Vaslin M.F."/>
            <person name="Waghmare V.N."/>
            <person name="Walford S.A."/>
            <person name="Wright R.J."/>
            <person name="Zaki E.A."/>
            <person name="Zhang T."/>
            <person name="Dennis E.S."/>
            <person name="Mayer K.F."/>
            <person name="Peterson D.G."/>
            <person name="Rokhsar D.S."/>
            <person name="Wang X."/>
            <person name="Schmutz J."/>
        </authorList>
    </citation>
    <scope>NUCLEOTIDE SEQUENCE [LARGE SCALE GENOMIC DNA]</scope>
</reference>
<dbReference type="GO" id="GO:0016567">
    <property type="term" value="P:protein ubiquitination"/>
    <property type="evidence" value="ECO:0007669"/>
    <property type="project" value="UniProtKB-UniPathway"/>
</dbReference>
<evidence type="ECO:0000256" key="2">
    <source>
        <dbReference type="SAM" id="Phobius"/>
    </source>
</evidence>
<dbReference type="PANTHER" id="PTHR45676:SF41">
    <property type="entry name" value="RING-H2 FINGER PROTEIN ATL66"/>
    <property type="match status" value="1"/>
</dbReference>
<evidence type="ECO:0000259" key="3">
    <source>
        <dbReference type="PROSITE" id="PS50089"/>
    </source>
</evidence>
<protein>
    <recommendedName>
        <fullName evidence="3">RING-type domain-containing protein</fullName>
    </recommendedName>
</protein>
<dbReference type="PANTHER" id="PTHR45676">
    <property type="entry name" value="RING-H2 FINGER PROTEIN ATL51-RELATED"/>
    <property type="match status" value="1"/>
</dbReference>
<keyword evidence="1" id="KW-0862">Zinc</keyword>
<dbReference type="UniPathway" id="UPA00143"/>
<keyword evidence="1" id="KW-0863">Zinc-finger</keyword>
<dbReference type="SUPFAM" id="SSF57850">
    <property type="entry name" value="RING/U-box"/>
    <property type="match status" value="1"/>
</dbReference>
<dbReference type="Gene3D" id="3.30.40.10">
    <property type="entry name" value="Zinc/RING finger domain, C3HC4 (zinc finger)"/>
    <property type="match status" value="1"/>
</dbReference>
<keyword evidence="2" id="KW-0812">Transmembrane</keyword>
<evidence type="ECO:0000313" key="5">
    <source>
        <dbReference type="Proteomes" id="UP000032304"/>
    </source>
</evidence>
<dbReference type="Proteomes" id="UP000032304">
    <property type="component" value="Chromosome 10"/>
</dbReference>
<dbReference type="InterPro" id="IPR013083">
    <property type="entry name" value="Znf_RING/FYVE/PHD"/>
</dbReference>
<dbReference type="SMART" id="SM00184">
    <property type="entry name" value="RING"/>
    <property type="match status" value="1"/>
</dbReference>
<feature type="transmembrane region" description="Helical" evidence="2">
    <location>
        <begin position="66"/>
        <end position="85"/>
    </location>
</feature>
<dbReference type="InterPro" id="IPR001841">
    <property type="entry name" value="Znf_RING"/>
</dbReference>
<keyword evidence="2" id="KW-1133">Transmembrane helix</keyword>
<dbReference type="AlphaFoldDB" id="A0A0D2RAR1"/>
<sequence>MERQRSPHLYFPTVHINCQRCLNFHCYKSLDTFPFSKMASARDSQPFHWHYADLEDHDFQIHGRTLFFTVVLFAIVLIFALIFFYTRWLCSSHRHDLSPTSHVPPQPPPQPRGLDPNTINALPITMVTRGRAALGSECCICLGLFEDGEKVKVLPSCHHSYHSECVDRWLSAESSCPLCRNSLQVESDRLRQIPVIVTQ</sequence>
<accession>A0A0D2RAR1</accession>
<dbReference type="eggNOG" id="KOG0800">
    <property type="taxonomic scope" value="Eukaryota"/>
</dbReference>
<proteinExistence type="predicted"/>
<dbReference type="GO" id="GO:0008270">
    <property type="term" value="F:zinc ion binding"/>
    <property type="evidence" value="ECO:0007669"/>
    <property type="project" value="UniProtKB-KW"/>
</dbReference>
<name>A0A0D2RAR1_GOSRA</name>
<dbReference type="Pfam" id="PF13639">
    <property type="entry name" value="zf-RING_2"/>
    <property type="match status" value="1"/>
</dbReference>
<dbReference type="EMBL" id="CM001749">
    <property type="protein sequence ID" value="KJB67532.1"/>
    <property type="molecule type" value="Genomic_DNA"/>
</dbReference>
<dbReference type="PROSITE" id="PS50089">
    <property type="entry name" value="ZF_RING_2"/>
    <property type="match status" value="1"/>
</dbReference>
<feature type="domain" description="RING-type" evidence="3">
    <location>
        <begin position="138"/>
        <end position="180"/>
    </location>
</feature>
<gene>
    <name evidence="4" type="ORF">B456_010G195900</name>
</gene>